<feature type="region of interest" description="Disordered" evidence="5">
    <location>
        <begin position="1"/>
        <end position="35"/>
    </location>
</feature>
<dbReference type="GO" id="GO:0015979">
    <property type="term" value="P:photosynthesis"/>
    <property type="evidence" value="ECO:0007669"/>
    <property type="project" value="UniProtKB-KW"/>
</dbReference>
<dbReference type="OrthoDB" id="513226at2759"/>
<evidence type="ECO:0000256" key="5">
    <source>
        <dbReference type="SAM" id="MobiDB-lite"/>
    </source>
</evidence>
<feature type="coiled-coil region" evidence="4">
    <location>
        <begin position="42"/>
        <end position="94"/>
    </location>
</feature>
<dbReference type="InterPro" id="IPR003435">
    <property type="entry name" value="Chaperonin_RcbX"/>
</dbReference>
<dbReference type="Proteomes" id="UP000239899">
    <property type="component" value="Unassembled WGS sequence"/>
</dbReference>
<comment type="caution">
    <text evidence="6">The sequence shown here is derived from an EMBL/GenBank/DDBJ whole genome shotgun (WGS) entry which is preliminary data.</text>
</comment>
<dbReference type="Gene3D" id="1.10.1200.210">
    <property type="entry name" value="Chaperonin-like RbcX"/>
    <property type="match status" value="1"/>
</dbReference>
<dbReference type="EMBL" id="LHPG02000018">
    <property type="protein sequence ID" value="PRW33033.1"/>
    <property type="molecule type" value="Genomic_DNA"/>
</dbReference>
<evidence type="ECO:0000256" key="4">
    <source>
        <dbReference type="SAM" id="Coils"/>
    </source>
</evidence>
<dbReference type="SUPFAM" id="SSF52058">
    <property type="entry name" value="L domain-like"/>
    <property type="match status" value="1"/>
</dbReference>
<evidence type="ECO:0000256" key="1">
    <source>
        <dbReference type="ARBA" id="ARBA00022531"/>
    </source>
</evidence>
<proteinExistence type="predicted"/>
<evidence type="ECO:0000313" key="7">
    <source>
        <dbReference type="Proteomes" id="UP000239899"/>
    </source>
</evidence>
<dbReference type="InterPro" id="IPR038052">
    <property type="entry name" value="Chaperonin_RbcX_sf"/>
</dbReference>
<dbReference type="PANTHER" id="PTHR33791">
    <property type="entry name" value="CHAPERONIN-LIKE RBCX PROTEIN 1, CHLOROPLASTIC"/>
    <property type="match status" value="1"/>
</dbReference>
<keyword evidence="7" id="KW-1185">Reference proteome</keyword>
<dbReference type="SUPFAM" id="SSF158615">
    <property type="entry name" value="RbcX-like"/>
    <property type="match status" value="1"/>
</dbReference>
<keyword evidence="2" id="KW-0143">Chaperone</keyword>
<reference evidence="6 7" key="1">
    <citation type="journal article" date="2018" name="Plant J.">
        <title>Genome sequences of Chlorella sorokiniana UTEX 1602 and Micractinium conductrix SAG 241.80: implications to maltose excretion by a green alga.</title>
        <authorList>
            <person name="Arriola M.B."/>
            <person name="Velmurugan N."/>
            <person name="Zhang Y."/>
            <person name="Plunkett M.H."/>
            <person name="Hondzo H."/>
            <person name="Barney B.M."/>
        </authorList>
    </citation>
    <scope>NUCLEOTIDE SEQUENCE [LARGE SCALE GENOMIC DNA]</scope>
    <source>
        <strain evidence="7">UTEX 1602</strain>
    </source>
</reference>
<dbReference type="GO" id="GO:0044183">
    <property type="term" value="F:protein folding chaperone"/>
    <property type="evidence" value="ECO:0007669"/>
    <property type="project" value="InterPro"/>
</dbReference>
<evidence type="ECO:0000256" key="2">
    <source>
        <dbReference type="ARBA" id="ARBA00023186"/>
    </source>
</evidence>
<gene>
    <name evidence="6" type="ORF">C2E21_8117</name>
</gene>
<evidence type="ECO:0000313" key="6">
    <source>
        <dbReference type="EMBL" id="PRW33033.1"/>
    </source>
</evidence>
<dbReference type="GO" id="GO:0015977">
    <property type="term" value="P:carbon fixation"/>
    <property type="evidence" value="ECO:0007669"/>
    <property type="project" value="UniProtKB-KW"/>
</dbReference>
<organism evidence="6 7">
    <name type="scientific">Chlorella sorokiniana</name>
    <name type="common">Freshwater green alga</name>
    <dbReference type="NCBI Taxonomy" id="3076"/>
    <lineage>
        <taxon>Eukaryota</taxon>
        <taxon>Viridiplantae</taxon>
        <taxon>Chlorophyta</taxon>
        <taxon>core chlorophytes</taxon>
        <taxon>Trebouxiophyceae</taxon>
        <taxon>Chlorellales</taxon>
        <taxon>Chlorellaceae</taxon>
        <taxon>Chlorella clade</taxon>
        <taxon>Chlorella</taxon>
    </lineage>
</organism>
<protein>
    <submittedName>
        <fullName evidence="6">Uncharacterized protein</fullName>
    </submittedName>
</protein>
<sequence length="585" mass="62896">MSATTMDPGGGPSKRARRDEEASSGRAEEQTLSESQRMLWDAAQLRQRAAAVQREAEAVAAAAVSRREVAERRLQNARIQAAAAEQRAREDAQLVLQRAQASIDAAAAAAAMEPEGSPARTEAAAAAAAALASVHKKVDAHVAAIKARAEVAYGVKKAEAIIAAAAAEAAAALAGWPAEQRRLLERAERLELQAPLVAELEAQRSSALVQALATSGCLPLIASCLGDAADKLHFALSCKALLRQYRQDQAAWMRGLHVSLACSGSPKSVAACERRLQRLMQRVPHGSISSLSLVQPDRPYAANDMLGLLLSITEHLVQLELQLNDLSTFTAMPVLSWPLLRRAVLHSNGVTSRHSLHWSFGSAPLLESLSLGNGVLRQLPPTLTHLDLFDVFVLEPAVVPLLSGTCLRSMRLRNVELEGNHDFMGMRAAQRPAAKMAVPHDTFGGSSPEQRAAASLTTMFTFVALRVVLSQLGPGGEGGDLPPTPDYMWLRHFLEENPLRNGNEWLAEMMAQDHRGQMLGLRILEVREAFCEEDFDWQLCRQLTAQQVKDANLALLRQHAARSFGSALGAAEDGDAAGGSEQPGS</sequence>
<dbReference type="PANTHER" id="PTHR33791:SF1">
    <property type="entry name" value="RUBISCO CHAPERONE RBCX"/>
    <property type="match status" value="1"/>
</dbReference>
<dbReference type="Pfam" id="PF02341">
    <property type="entry name" value="RbcX"/>
    <property type="match status" value="1"/>
</dbReference>
<accession>A0A2P6TFZ0</accession>
<evidence type="ECO:0000256" key="3">
    <source>
        <dbReference type="ARBA" id="ARBA00023300"/>
    </source>
</evidence>
<keyword evidence="1" id="KW-0602">Photosynthesis</keyword>
<keyword evidence="4" id="KW-0175">Coiled coil</keyword>
<keyword evidence="3" id="KW-0120">Carbon dioxide fixation</keyword>
<name>A0A2P6TFZ0_CHLSO</name>
<dbReference type="GO" id="GO:0110102">
    <property type="term" value="P:ribulose bisphosphate carboxylase complex assembly"/>
    <property type="evidence" value="ECO:0007669"/>
    <property type="project" value="InterPro"/>
</dbReference>
<dbReference type="AlphaFoldDB" id="A0A2P6TFZ0"/>
<feature type="compositionally biased region" description="Basic and acidic residues" evidence="5">
    <location>
        <begin position="17"/>
        <end position="29"/>
    </location>
</feature>